<dbReference type="PANTHER" id="PTHR34595:SF7">
    <property type="entry name" value="SLL1039 PROTEIN"/>
    <property type="match status" value="1"/>
</dbReference>
<dbReference type="PANTHER" id="PTHR34595">
    <property type="entry name" value="BLR5612 PROTEIN"/>
    <property type="match status" value="1"/>
</dbReference>
<name>A0A7K1TIP4_9BACT</name>
<gene>
    <name evidence="2" type="ORF">GO988_18085</name>
</gene>
<proteinExistence type="predicted"/>
<comment type="caution">
    <text evidence="2">The sequence shown here is derived from an EMBL/GenBank/DDBJ whole genome shotgun (WGS) entry which is preliminary data.</text>
</comment>
<feature type="domain" description="DUF403" evidence="1">
    <location>
        <begin position="1"/>
        <end position="308"/>
    </location>
</feature>
<evidence type="ECO:0000259" key="1">
    <source>
        <dbReference type="Pfam" id="PF04168"/>
    </source>
</evidence>
<dbReference type="Pfam" id="PF04168">
    <property type="entry name" value="Alpha-E"/>
    <property type="match status" value="1"/>
</dbReference>
<evidence type="ECO:0000313" key="3">
    <source>
        <dbReference type="Proteomes" id="UP000441336"/>
    </source>
</evidence>
<reference evidence="2 3" key="1">
    <citation type="submission" date="2019-12" db="EMBL/GenBank/DDBJ databases">
        <title>Hymenobacter sp. HMF4947 Genome sequencing and assembly.</title>
        <authorList>
            <person name="Kang H."/>
            <person name="Cha I."/>
            <person name="Kim H."/>
            <person name="Joh K."/>
        </authorList>
    </citation>
    <scope>NUCLEOTIDE SEQUENCE [LARGE SCALE GENOMIC DNA]</scope>
    <source>
        <strain evidence="2 3">HMF4947</strain>
    </source>
</reference>
<dbReference type="AlphaFoldDB" id="A0A7K1TIP4"/>
<dbReference type="Proteomes" id="UP000441336">
    <property type="component" value="Unassembled WGS sequence"/>
</dbReference>
<dbReference type="EMBL" id="WQKZ01000004">
    <property type="protein sequence ID" value="MVN78243.1"/>
    <property type="molecule type" value="Genomic_DNA"/>
</dbReference>
<dbReference type="InterPro" id="IPR007296">
    <property type="entry name" value="DUF403"/>
</dbReference>
<protein>
    <submittedName>
        <fullName evidence="2">Alpha-E domain-containing protein</fullName>
    </submittedName>
</protein>
<organism evidence="2 3">
    <name type="scientific">Hymenobacter ginkgonis</name>
    <dbReference type="NCBI Taxonomy" id="2682976"/>
    <lineage>
        <taxon>Bacteria</taxon>
        <taxon>Pseudomonadati</taxon>
        <taxon>Bacteroidota</taxon>
        <taxon>Cytophagia</taxon>
        <taxon>Cytophagales</taxon>
        <taxon>Hymenobacteraceae</taxon>
        <taxon>Hymenobacter</taxon>
    </lineage>
</organism>
<dbReference type="RefSeq" id="WP_157568113.1">
    <property type="nucleotide sequence ID" value="NZ_WQKZ01000004.1"/>
</dbReference>
<evidence type="ECO:0000313" key="2">
    <source>
        <dbReference type="EMBL" id="MVN78243.1"/>
    </source>
</evidence>
<sequence>MLSRVADTIYWLARYMERTQAMLQVIRIQYIASQDEPHYWGWQPLLNTYGDLSDKEIAKRAPHTPQVLYHLVFDRENAASAYRNIVQGRENARAVQDHISKEVWQSLNDYYHLIRHDAVAHQTLGEDPVSGLDALIQQGVLYVGTVQNTMPRDEGYIYLKLGKFLERALQTADLLRLNQHLFATENESVAGAPELRYLLYGLLGYELYIKTYQGHLEARSVLELVLYNADFPHSLIYSLGQLLRYCERLKDKSRPESYEHLRFLIGKARTTVAYSTLQDQKGEALEKFLAQVRSELLDITTALSSSFFGNG</sequence>
<dbReference type="InterPro" id="IPR051680">
    <property type="entry name" value="ATP-dep_Glu-Cys_Ligase-2"/>
</dbReference>
<keyword evidence="3" id="KW-1185">Reference proteome</keyword>
<accession>A0A7K1TIP4</accession>